<feature type="domain" description="Serine aminopeptidase S33" evidence="2">
    <location>
        <begin position="77"/>
        <end position="164"/>
    </location>
</feature>
<evidence type="ECO:0000313" key="4">
    <source>
        <dbReference type="Proteomes" id="UP000632222"/>
    </source>
</evidence>
<dbReference type="RefSeq" id="WP_189000191.1">
    <property type="nucleotide sequence ID" value="NZ_BMOD01000002.1"/>
</dbReference>
<organism evidence="3 4">
    <name type="scientific">Deinococcus roseus</name>
    <dbReference type="NCBI Taxonomy" id="392414"/>
    <lineage>
        <taxon>Bacteria</taxon>
        <taxon>Thermotogati</taxon>
        <taxon>Deinococcota</taxon>
        <taxon>Deinococci</taxon>
        <taxon>Deinococcales</taxon>
        <taxon>Deinococcaceae</taxon>
        <taxon>Deinococcus</taxon>
    </lineage>
</organism>
<dbReference type="EMBL" id="BMOD01000002">
    <property type="protein sequence ID" value="GGJ24181.1"/>
    <property type="molecule type" value="Genomic_DNA"/>
</dbReference>
<evidence type="ECO:0000259" key="2">
    <source>
        <dbReference type="Pfam" id="PF12146"/>
    </source>
</evidence>
<dbReference type="InterPro" id="IPR029058">
    <property type="entry name" value="AB_hydrolase_fold"/>
</dbReference>
<evidence type="ECO:0000256" key="1">
    <source>
        <dbReference type="SAM" id="SignalP"/>
    </source>
</evidence>
<keyword evidence="3" id="KW-0378">Hydrolase</keyword>
<dbReference type="Pfam" id="PF12146">
    <property type="entry name" value="Hydrolase_4"/>
    <property type="match status" value="1"/>
</dbReference>
<feature type="chain" id="PRO_5045244829" evidence="1">
    <location>
        <begin position="23"/>
        <end position="313"/>
    </location>
</feature>
<dbReference type="InterPro" id="IPR053145">
    <property type="entry name" value="AB_hydrolase_Est10"/>
</dbReference>
<dbReference type="SUPFAM" id="SSF53474">
    <property type="entry name" value="alpha/beta-Hydrolases"/>
    <property type="match status" value="1"/>
</dbReference>
<gene>
    <name evidence="3" type="ORF">GCM10008938_07910</name>
</gene>
<comment type="caution">
    <text evidence="3">The sequence shown here is derived from an EMBL/GenBank/DDBJ whole genome shotgun (WGS) entry which is preliminary data.</text>
</comment>
<protein>
    <submittedName>
        <fullName evidence="3">Alpha/beta hydrolase</fullName>
    </submittedName>
</protein>
<proteinExistence type="predicted"/>
<dbReference type="Proteomes" id="UP000632222">
    <property type="component" value="Unassembled WGS sequence"/>
</dbReference>
<feature type="signal peptide" evidence="1">
    <location>
        <begin position="1"/>
        <end position="22"/>
    </location>
</feature>
<dbReference type="GO" id="GO:0016787">
    <property type="term" value="F:hydrolase activity"/>
    <property type="evidence" value="ECO:0007669"/>
    <property type="project" value="UniProtKB-KW"/>
</dbReference>
<dbReference type="PANTHER" id="PTHR43265">
    <property type="entry name" value="ESTERASE ESTD"/>
    <property type="match status" value="1"/>
</dbReference>
<reference evidence="4" key="1">
    <citation type="journal article" date="2019" name="Int. J. Syst. Evol. Microbiol.">
        <title>The Global Catalogue of Microorganisms (GCM) 10K type strain sequencing project: providing services to taxonomists for standard genome sequencing and annotation.</title>
        <authorList>
            <consortium name="The Broad Institute Genomics Platform"/>
            <consortium name="The Broad Institute Genome Sequencing Center for Infectious Disease"/>
            <person name="Wu L."/>
            <person name="Ma J."/>
        </authorList>
    </citation>
    <scope>NUCLEOTIDE SEQUENCE [LARGE SCALE GENOMIC DNA]</scope>
    <source>
        <strain evidence="4">JCM 14370</strain>
    </source>
</reference>
<name>A0ABQ2CWP8_9DEIO</name>
<keyword evidence="4" id="KW-1185">Reference proteome</keyword>
<accession>A0ABQ2CWP8</accession>
<dbReference type="InterPro" id="IPR022742">
    <property type="entry name" value="Hydrolase_4"/>
</dbReference>
<dbReference type="PANTHER" id="PTHR43265:SF1">
    <property type="entry name" value="ESTERASE ESTD"/>
    <property type="match status" value="1"/>
</dbReference>
<sequence>MPQTFRTTLTLSTLALMGSAFAATEAISLPGKGFELKGTLQIPEGKGPFLVALIIAGSGPTDRDGNNPLAGKNNSLKMLAEGLAQNGIASLRFDKRGIAASAIPNMKEDDLVFEDYVQDASHLLDLLKKDQRFNRYAVLGHSEGALIGLLVAKQNPVDRYVSISGAGSNAADILLTQLKPQLPATLYDQSADLIAKLRKGQTGAVPSPALASLFRPSVQPYLISWFKHDPARILTTLNTPALIVQGERDLQVTLQDAQKLHAAQPKSRLLVVPTMNHVLKSVAADQKSNMAAYSNPDLPLADGLLQGIVEFLK</sequence>
<keyword evidence="1" id="KW-0732">Signal</keyword>
<dbReference type="Gene3D" id="3.40.50.1820">
    <property type="entry name" value="alpha/beta hydrolase"/>
    <property type="match status" value="1"/>
</dbReference>
<evidence type="ECO:0000313" key="3">
    <source>
        <dbReference type="EMBL" id="GGJ24181.1"/>
    </source>
</evidence>